<dbReference type="InterPro" id="IPR029063">
    <property type="entry name" value="SAM-dependent_MTases_sf"/>
</dbReference>
<evidence type="ECO:0000256" key="10">
    <source>
        <dbReference type="ARBA" id="ARBA00023015"/>
    </source>
</evidence>
<dbReference type="SUPFAM" id="SSF109715">
    <property type="entry name" value="DEK C-terminal domain"/>
    <property type="match status" value="1"/>
</dbReference>
<feature type="domain" description="DEK-C" evidence="24">
    <location>
        <begin position="395"/>
        <end position="452"/>
    </location>
</feature>
<keyword evidence="11" id="KW-0804">Transcription</keyword>
<evidence type="ECO:0000313" key="25">
    <source>
        <dbReference type="EMBL" id="KAJ3055185.1"/>
    </source>
</evidence>
<evidence type="ECO:0000256" key="19">
    <source>
        <dbReference type="ARBA" id="ARBA00057179"/>
    </source>
</evidence>
<feature type="compositionally biased region" description="Polar residues" evidence="23">
    <location>
        <begin position="55"/>
        <end position="64"/>
    </location>
</feature>
<accession>A0AAD5X8L0</accession>
<feature type="compositionally biased region" description="Polar residues" evidence="23">
    <location>
        <begin position="334"/>
        <end position="355"/>
    </location>
</feature>
<comment type="function">
    <text evidence="19">Catalyzes the 2 serial methylation steps for the conversion of the 7-monomethylguanosine (m(7)G) caps of snRNAs and snoRNAs to a 2,2,7-trimethylguanosine (m(2,2,7)G) cap structure. The enzyme is specific for guanine, and N7 methylation must precede N2 methylation. Hypermethylation of the m7G cap of U snRNAs leads to their concentration in nuclear foci, their colocalization with coilin and the formation of canonical Cajal bodies (CBs). Plays a role in transcriptional regulation.</text>
</comment>
<dbReference type="CDD" id="cd02440">
    <property type="entry name" value="AdoMet_MTases"/>
    <property type="match status" value="1"/>
</dbReference>
<keyword evidence="26" id="KW-1185">Reference proteome</keyword>
<dbReference type="InterPro" id="IPR019012">
    <property type="entry name" value="RNA_cap_Gua-N2-MeTrfase"/>
</dbReference>
<dbReference type="InterPro" id="IPR014876">
    <property type="entry name" value="DEK_C"/>
</dbReference>
<evidence type="ECO:0000256" key="17">
    <source>
        <dbReference type="ARBA" id="ARBA00049075"/>
    </source>
</evidence>
<evidence type="ECO:0000256" key="22">
    <source>
        <dbReference type="ARBA" id="ARBA00081504"/>
    </source>
</evidence>
<feature type="region of interest" description="Disordered" evidence="23">
    <location>
        <begin position="306"/>
        <end position="355"/>
    </location>
</feature>
<evidence type="ECO:0000256" key="13">
    <source>
        <dbReference type="ARBA" id="ARBA00025783"/>
    </source>
</evidence>
<proteinExistence type="inferred from homology"/>
<evidence type="ECO:0000256" key="8">
    <source>
        <dbReference type="ARBA" id="ARBA00022679"/>
    </source>
</evidence>
<feature type="compositionally biased region" description="Basic residues" evidence="23">
    <location>
        <begin position="33"/>
        <end position="45"/>
    </location>
</feature>
<keyword evidence="8" id="KW-0808">Transferase</keyword>
<name>A0AAD5X8L0_9FUNG</name>
<dbReference type="PROSITE" id="PS51998">
    <property type="entry name" value="DEK_C"/>
    <property type="match status" value="1"/>
</dbReference>
<evidence type="ECO:0000256" key="14">
    <source>
        <dbReference type="ARBA" id="ARBA00047418"/>
    </source>
</evidence>
<evidence type="ECO:0000256" key="21">
    <source>
        <dbReference type="ARBA" id="ARBA00079339"/>
    </source>
</evidence>
<keyword evidence="10" id="KW-0805">Transcription regulation</keyword>
<evidence type="ECO:0000256" key="20">
    <source>
        <dbReference type="ARBA" id="ARBA00064494"/>
    </source>
</evidence>
<comment type="caution">
    <text evidence="25">The sequence shown here is derived from an EMBL/GenBank/DDBJ whole genome shotgun (WGS) entry which is preliminary data.</text>
</comment>
<gene>
    <name evidence="25" type="primary">TGS1</name>
    <name evidence="25" type="ORF">HK097_011261</name>
</gene>
<comment type="subunit">
    <text evidence="20">May form homooligomers. Interacts with CREBBP/CBP, EED/WAIT1, EP300/P300, NCOA6/PRIP, PPARBP/PBP and SMN.</text>
</comment>
<dbReference type="GO" id="GO:0005730">
    <property type="term" value="C:nucleolus"/>
    <property type="evidence" value="ECO:0007669"/>
    <property type="project" value="UniProtKB-SubCell"/>
</dbReference>
<comment type="subcellular location">
    <subcellularLocation>
        <location evidence="2">Cytoplasm</location>
    </subcellularLocation>
    <subcellularLocation>
        <location evidence="1">Nucleus</location>
        <location evidence="1">Cajal body</location>
    </subcellularLocation>
    <subcellularLocation>
        <location evidence="3">Nucleus</location>
        <location evidence="3">Nucleolus</location>
    </subcellularLocation>
</comment>
<evidence type="ECO:0000256" key="7">
    <source>
        <dbReference type="ARBA" id="ARBA00022603"/>
    </source>
</evidence>
<comment type="catalytic activity">
    <reaction evidence="16">
        <text>a 5'-end (N(2),N(7)-dimethyl 5'-triphosphoguanosine)-ribonucleoside in snRNA + S-adenosyl-L-methionine = a 5'-end (N(2),N(2),N(7)-trimethyl 5'-triphosphoguanosine)-ribonucleoside in snRNA + S-adenosyl-L-homocysteine + H(+)</text>
        <dbReference type="Rhea" id="RHEA:78479"/>
        <dbReference type="Rhea" id="RHEA-COMP:19087"/>
        <dbReference type="Rhea" id="RHEA-COMP:19089"/>
        <dbReference type="ChEBI" id="CHEBI:15378"/>
        <dbReference type="ChEBI" id="CHEBI:57856"/>
        <dbReference type="ChEBI" id="CHEBI:59789"/>
        <dbReference type="ChEBI" id="CHEBI:167623"/>
        <dbReference type="ChEBI" id="CHEBI:172880"/>
    </reaction>
    <physiologicalReaction direction="left-to-right" evidence="16">
        <dbReference type="Rhea" id="RHEA:78480"/>
    </physiologicalReaction>
</comment>
<dbReference type="SUPFAM" id="SSF53335">
    <property type="entry name" value="S-adenosyl-L-methionine-dependent methyltransferases"/>
    <property type="match status" value="1"/>
</dbReference>
<dbReference type="Pfam" id="PF09445">
    <property type="entry name" value="Methyltransf_15"/>
    <property type="match status" value="1"/>
</dbReference>
<keyword evidence="6" id="KW-0597">Phosphoprotein</keyword>
<dbReference type="FunFam" id="3.40.50.150:FF:000066">
    <property type="entry name" value="Trimethylguanosine synthase 1"/>
    <property type="match status" value="1"/>
</dbReference>
<keyword evidence="9" id="KW-0949">S-adenosyl-L-methionine</keyword>
<dbReference type="GO" id="GO:0015030">
    <property type="term" value="C:Cajal body"/>
    <property type="evidence" value="ECO:0007669"/>
    <property type="project" value="UniProtKB-SubCell"/>
</dbReference>
<keyword evidence="5" id="KW-0963">Cytoplasm</keyword>
<evidence type="ECO:0000313" key="26">
    <source>
        <dbReference type="Proteomes" id="UP001212841"/>
    </source>
</evidence>
<keyword evidence="12" id="KW-0539">Nucleus</keyword>
<dbReference type="PANTHER" id="PTHR14741:SF32">
    <property type="entry name" value="TRIMETHYLGUANOSINE SYNTHASE"/>
    <property type="match status" value="1"/>
</dbReference>
<organism evidence="25 26">
    <name type="scientific">Rhizophlyctis rosea</name>
    <dbReference type="NCBI Taxonomy" id="64517"/>
    <lineage>
        <taxon>Eukaryota</taxon>
        <taxon>Fungi</taxon>
        <taxon>Fungi incertae sedis</taxon>
        <taxon>Chytridiomycota</taxon>
        <taxon>Chytridiomycota incertae sedis</taxon>
        <taxon>Chytridiomycetes</taxon>
        <taxon>Rhizophlyctidales</taxon>
        <taxon>Rhizophlyctidaceae</taxon>
        <taxon>Rhizophlyctis</taxon>
    </lineage>
</organism>
<dbReference type="Proteomes" id="UP001212841">
    <property type="component" value="Unassembled WGS sequence"/>
</dbReference>
<evidence type="ECO:0000256" key="9">
    <source>
        <dbReference type="ARBA" id="ARBA00022691"/>
    </source>
</evidence>
<evidence type="ECO:0000256" key="5">
    <source>
        <dbReference type="ARBA" id="ARBA00022490"/>
    </source>
</evidence>
<comment type="similarity">
    <text evidence="13">Belongs to the methyltransferase superfamily. Trimethylguanosine synthase family.</text>
</comment>
<dbReference type="PANTHER" id="PTHR14741">
    <property type="entry name" value="S-ADENOSYLMETHIONINE-DEPENDENT METHYLTRANSFERASE RELATED"/>
    <property type="match status" value="1"/>
</dbReference>
<dbReference type="AlphaFoldDB" id="A0AAD5X8L0"/>
<dbReference type="Gene3D" id="1.10.10.60">
    <property type="entry name" value="Homeodomain-like"/>
    <property type="match status" value="1"/>
</dbReference>
<evidence type="ECO:0000256" key="3">
    <source>
        <dbReference type="ARBA" id="ARBA00004604"/>
    </source>
</evidence>
<evidence type="ECO:0000256" key="4">
    <source>
        <dbReference type="ARBA" id="ARBA00018517"/>
    </source>
</evidence>
<dbReference type="Pfam" id="PF08766">
    <property type="entry name" value="DEK_C"/>
    <property type="match status" value="1"/>
</dbReference>
<keyword evidence="7" id="KW-0489">Methyltransferase</keyword>
<evidence type="ECO:0000256" key="15">
    <source>
        <dbReference type="ARBA" id="ARBA00048740"/>
    </source>
</evidence>
<evidence type="ECO:0000259" key="24">
    <source>
        <dbReference type="PROSITE" id="PS51998"/>
    </source>
</evidence>
<dbReference type="Gene3D" id="3.40.50.150">
    <property type="entry name" value="Vaccinia Virus protein VP39"/>
    <property type="match status" value="1"/>
</dbReference>
<protein>
    <recommendedName>
        <fullName evidence="4">Trimethylguanosine synthase</fullName>
    </recommendedName>
    <alternativeName>
        <fullName evidence="18">Cap-specific guanine-N(2) methyltransferase</fullName>
    </alternativeName>
    <alternativeName>
        <fullName evidence="21">Nuclear receptor coactivator 6-interacting protein</fullName>
    </alternativeName>
    <alternativeName>
        <fullName evidence="22">PRIP-interacting protein with methyltransferase motif</fullName>
    </alternativeName>
</protein>
<evidence type="ECO:0000256" key="16">
    <source>
        <dbReference type="ARBA" id="ARBA00048763"/>
    </source>
</evidence>
<comment type="catalytic activity">
    <reaction evidence="17">
        <text>a 5'-end (N(7)-methyl 5'-triphosphoguanosine)-ribonucleoside in snRNA + S-adenosyl-L-methionine = a 5'-end (N(2),N(7)-dimethyl 5'-triphosphoguanosine)-ribonucleoside in snRNA + S-adenosyl-L-homocysteine + H(+)</text>
        <dbReference type="Rhea" id="RHEA:78471"/>
        <dbReference type="Rhea" id="RHEA-COMP:19085"/>
        <dbReference type="Rhea" id="RHEA-COMP:19087"/>
        <dbReference type="ChEBI" id="CHEBI:15378"/>
        <dbReference type="ChEBI" id="CHEBI:57856"/>
        <dbReference type="ChEBI" id="CHEBI:59789"/>
        <dbReference type="ChEBI" id="CHEBI:156461"/>
        <dbReference type="ChEBI" id="CHEBI:172880"/>
    </reaction>
    <physiologicalReaction direction="left-to-right" evidence="17">
        <dbReference type="Rhea" id="RHEA:78472"/>
    </physiologicalReaction>
</comment>
<evidence type="ECO:0000256" key="18">
    <source>
        <dbReference type="ARBA" id="ARBA00049790"/>
    </source>
</evidence>
<evidence type="ECO:0000256" key="6">
    <source>
        <dbReference type="ARBA" id="ARBA00022553"/>
    </source>
</evidence>
<evidence type="ECO:0000256" key="2">
    <source>
        <dbReference type="ARBA" id="ARBA00004496"/>
    </source>
</evidence>
<feature type="region of interest" description="Disordered" evidence="23">
    <location>
        <begin position="369"/>
        <end position="395"/>
    </location>
</feature>
<evidence type="ECO:0000256" key="23">
    <source>
        <dbReference type="SAM" id="MobiDB-lite"/>
    </source>
</evidence>
<dbReference type="GO" id="GO:0071164">
    <property type="term" value="F:RNA cap trimethylguanosine synthase activity"/>
    <property type="evidence" value="ECO:0007669"/>
    <property type="project" value="TreeGrafter"/>
</dbReference>
<evidence type="ECO:0000256" key="12">
    <source>
        <dbReference type="ARBA" id="ARBA00023242"/>
    </source>
</evidence>
<feature type="region of interest" description="Disordered" evidence="23">
    <location>
        <begin position="1"/>
        <end position="64"/>
    </location>
</feature>
<evidence type="ECO:0000256" key="1">
    <source>
        <dbReference type="ARBA" id="ARBA00004408"/>
    </source>
</evidence>
<sequence>MASLKRKAVDDEERANQPSSSFPSPPTADNQKKARPSQRKRRRRSTAASQSAKSPSSNIDSAGSSIMTVSNADLETTLANALPEFDASEYIWSYHHMPSYLIKYWHQRYSFFSKFDEGVMFDEEGWYSITPEKLAIHIAERCSVDTIVDAFCGVGGNSIQFANLCKKVIAVDIDPVKIRCAQHNARVYGVEDKIQFVLGDFMELASTLKADAVFLSPPWGGPSYLTAEMFDMYSMMPMNGGDLFNRARSISNNICYYMPRNIALDQLIQIAGPGSTCEIEQAFLNGRHKCCVAYYGSFVNKQAAQPVEDGSNETLPPAAQNGDDGNALHGGSGNESEQTTDSKPVQPTISASPVPQTAQANMLQVGARDEMVSPPESSTKVDKRQESATSTHPELPTELELADQVRHIFSQAGDDLASVTHNGVRKRLEAHFGMNLQPVKHVINRLIDGTFQN</sequence>
<dbReference type="GO" id="GO:0005737">
    <property type="term" value="C:cytoplasm"/>
    <property type="evidence" value="ECO:0007669"/>
    <property type="project" value="UniProtKB-SubCell"/>
</dbReference>
<comment type="catalytic activity">
    <reaction evidence="14">
        <text>a 5'-end (N(2),N(7)-dimethyl 5'-triphosphoguanosine)-ribonucleoside in snoRNA + S-adenosyl-L-methionine = a 5'-end (N(2),N(2),N(7)-trimethyl 5'-triphosphoguanosine)-ribonucleoside in snoRNA + S-adenosyl-L-homocysteine + H(+)</text>
        <dbReference type="Rhea" id="RHEA:78507"/>
        <dbReference type="Rhea" id="RHEA-COMP:19088"/>
        <dbReference type="Rhea" id="RHEA-COMP:19090"/>
        <dbReference type="ChEBI" id="CHEBI:15378"/>
        <dbReference type="ChEBI" id="CHEBI:57856"/>
        <dbReference type="ChEBI" id="CHEBI:59789"/>
        <dbReference type="ChEBI" id="CHEBI:167623"/>
        <dbReference type="ChEBI" id="CHEBI:172880"/>
    </reaction>
    <physiologicalReaction direction="left-to-right" evidence="14">
        <dbReference type="Rhea" id="RHEA:78508"/>
    </physiologicalReaction>
</comment>
<comment type="catalytic activity">
    <reaction evidence="15">
        <text>a 5'-end (N(7)-methyl 5'-triphosphoguanosine)-ribonucleoside in snoRNA + S-adenosyl-L-methionine = a 5'-end (N(2),N(7)-dimethyl 5'-triphosphoguanosine)-ribonucleoside in snoRNA + S-adenosyl-L-homocysteine + H(+)</text>
        <dbReference type="Rhea" id="RHEA:78475"/>
        <dbReference type="Rhea" id="RHEA-COMP:19086"/>
        <dbReference type="Rhea" id="RHEA-COMP:19088"/>
        <dbReference type="ChEBI" id="CHEBI:15378"/>
        <dbReference type="ChEBI" id="CHEBI:57856"/>
        <dbReference type="ChEBI" id="CHEBI:59789"/>
        <dbReference type="ChEBI" id="CHEBI:156461"/>
        <dbReference type="ChEBI" id="CHEBI:172880"/>
    </reaction>
    <physiologicalReaction direction="left-to-right" evidence="15">
        <dbReference type="Rhea" id="RHEA:78476"/>
    </physiologicalReaction>
</comment>
<dbReference type="EMBL" id="JADGJD010000091">
    <property type="protein sequence ID" value="KAJ3055185.1"/>
    <property type="molecule type" value="Genomic_DNA"/>
</dbReference>
<evidence type="ECO:0000256" key="11">
    <source>
        <dbReference type="ARBA" id="ARBA00023163"/>
    </source>
</evidence>
<reference evidence="25" key="1">
    <citation type="submission" date="2020-05" db="EMBL/GenBank/DDBJ databases">
        <title>Phylogenomic resolution of chytrid fungi.</title>
        <authorList>
            <person name="Stajich J.E."/>
            <person name="Amses K."/>
            <person name="Simmons R."/>
            <person name="Seto K."/>
            <person name="Myers J."/>
            <person name="Bonds A."/>
            <person name="Quandt C.A."/>
            <person name="Barry K."/>
            <person name="Liu P."/>
            <person name="Grigoriev I."/>
            <person name="Longcore J.E."/>
            <person name="James T.Y."/>
        </authorList>
    </citation>
    <scope>NUCLEOTIDE SEQUENCE</scope>
    <source>
        <strain evidence="25">JEL0318</strain>
    </source>
</reference>